<dbReference type="RefSeq" id="XP_030541711.1">
    <property type="nucleotide sequence ID" value="XM_030685851.2"/>
</dbReference>
<feature type="compositionally biased region" description="Basic and acidic residues" evidence="1">
    <location>
        <begin position="1"/>
        <end position="10"/>
    </location>
</feature>
<sequence length="211" mass="21702">MEEVRKRQADEAADGGEEGSPVKKPKTTETRAGPDSADDDDDDDDCISAWLTLDDDAVSELLDLLEPAGSSPSSSSSSAAAAGGAAFNFKVKFIDDPYASQLVFQASSSFVTINGNEESCGSSFSESETTVMASIDTRGIGALRGAGDEAGRGRRVAEWGGAWGAGSGEARGCGMEGCDCGFGADDDVVAGFLGEQGGEEEEEEMLLTGLK</sequence>
<gene>
    <name evidence="3" type="primary">LOC115749146</name>
</gene>
<protein>
    <submittedName>
        <fullName evidence="3">Uncharacterized protein LOC115749146</fullName>
    </submittedName>
</protein>
<accession>A0A8B8Q3N3</accession>
<dbReference type="KEGG" id="rarg:115749146"/>
<keyword evidence="2" id="KW-1185">Reference proteome</keyword>
<evidence type="ECO:0000313" key="2">
    <source>
        <dbReference type="Proteomes" id="UP000827889"/>
    </source>
</evidence>
<dbReference type="PANTHER" id="PTHR37265:SF5">
    <property type="entry name" value="OS01G0195300 PROTEIN"/>
    <property type="match status" value="1"/>
</dbReference>
<organism evidence="2 3">
    <name type="scientific">Rhodamnia argentea</name>
    <dbReference type="NCBI Taxonomy" id="178133"/>
    <lineage>
        <taxon>Eukaryota</taxon>
        <taxon>Viridiplantae</taxon>
        <taxon>Streptophyta</taxon>
        <taxon>Embryophyta</taxon>
        <taxon>Tracheophyta</taxon>
        <taxon>Spermatophyta</taxon>
        <taxon>Magnoliopsida</taxon>
        <taxon>eudicotyledons</taxon>
        <taxon>Gunneridae</taxon>
        <taxon>Pentapetalae</taxon>
        <taxon>rosids</taxon>
        <taxon>malvids</taxon>
        <taxon>Myrtales</taxon>
        <taxon>Myrtaceae</taxon>
        <taxon>Myrtoideae</taxon>
        <taxon>Myrteae</taxon>
        <taxon>Australasian group</taxon>
        <taxon>Rhodamnia</taxon>
    </lineage>
</organism>
<dbReference type="OrthoDB" id="783490at2759"/>
<dbReference type="GeneID" id="115749146"/>
<dbReference type="Proteomes" id="UP000827889">
    <property type="component" value="Chromosome 4"/>
</dbReference>
<evidence type="ECO:0000256" key="1">
    <source>
        <dbReference type="SAM" id="MobiDB-lite"/>
    </source>
</evidence>
<feature type="compositionally biased region" description="Acidic residues" evidence="1">
    <location>
        <begin position="36"/>
        <end position="46"/>
    </location>
</feature>
<dbReference type="AlphaFoldDB" id="A0A8B8Q3N3"/>
<evidence type="ECO:0000313" key="3">
    <source>
        <dbReference type="RefSeq" id="XP_030541711.1"/>
    </source>
</evidence>
<name>A0A8B8Q3N3_9MYRT</name>
<reference evidence="3" key="1">
    <citation type="submission" date="2025-08" db="UniProtKB">
        <authorList>
            <consortium name="RefSeq"/>
        </authorList>
    </citation>
    <scope>IDENTIFICATION</scope>
    <source>
        <tissue evidence="3">Leaf</tissue>
    </source>
</reference>
<dbReference type="PANTHER" id="PTHR37265">
    <property type="entry name" value="OS01G0195300 PROTEIN"/>
    <property type="match status" value="1"/>
</dbReference>
<feature type="region of interest" description="Disordered" evidence="1">
    <location>
        <begin position="1"/>
        <end position="47"/>
    </location>
</feature>
<proteinExistence type="predicted"/>